<keyword evidence="2" id="KW-1185">Reference proteome</keyword>
<dbReference type="PANTHER" id="PTHR14387">
    <property type="entry name" value="THADA/DEATH RECEPTOR INTERACTING PROTEIN"/>
    <property type="match status" value="1"/>
</dbReference>
<organism evidence="1 2">
    <name type="scientific">Dimargaris cristalligena</name>
    <dbReference type="NCBI Taxonomy" id="215637"/>
    <lineage>
        <taxon>Eukaryota</taxon>
        <taxon>Fungi</taxon>
        <taxon>Fungi incertae sedis</taxon>
        <taxon>Zoopagomycota</taxon>
        <taxon>Kickxellomycotina</taxon>
        <taxon>Dimargaritomycetes</taxon>
        <taxon>Dimargaritales</taxon>
        <taxon>Dimargaritaceae</taxon>
        <taxon>Dimargaris</taxon>
    </lineage>
</organism>
<accession>A0A4P9ZIW1</accession>
<dbReference type="PANTHER" id="PTHR14387:SF0">
    <property type="entry name" value="DUF2428 DOMAIN-CONTAINING PROTEIN"/>
    <property type="match status" value="1"/>
</dbReference>
<sequence length="635" mass="70613">MAARSLAALVPFRNLVPYLFRRCTMLRAHLAHWERGVAATTSTTPADHPAPANLIHGQLCQILCLLESTAFTTALAHPPTALEYAANVAPQLMSLLHTLMIHSLAWPTMSNSSTRGVWESTALRVLRRLLLSFRLLGAVAAITDSEYADDARILAICQRDNAKATHTLITALISTTFPASPGPSDIEVPLLNLGTYNRPQEVAQLGLHLLFGAEGESTLVPTDFMERCFNSPQYEVTLASLRFILASLAGPRPLSSGIAQKLIWDQWIPYWQALLYQRSAPRRVLSLVAHLLHHIELFQIRVTDTYLSAGSPRDPQLASPTADQFWTAALEYLRSPTYFKVALNVLPYFGWVAAQWWSTIADEPTNVNSIQWKWLLDWSVVVLTWSDPQQSLPQREAAIQALSPFLPHLFASYLPLASPASTSPLDAVPGPSMTIQHRLFLALVRLLQDDDVDARELMAELVTKTITDSSGLGGSVPPVNSQRCLLLAAERYFDQWIAQPGTLNLYLFLLYPSMENYLLDALTGTAQNDGTATTVLEHQFDLGIGATIDRLRRLVQTIQNGSQILFKAEKRNIFKEEIVQIQTVLHVLRPRLFALWTTKPALRSAAHKLVQTGWATVEQLADHLESPVSENYTMI</sequence>
<name>A0A4P9ZIW1_9FUNG</name>
<dbReference type="Proteomes" id="UP000268162">
    <property type="component" value="Unassembled WGS sequence"/>
</dbReference>
<dbReference type="STRING" id="215637.A0A4P9ZIW1"/>
<dbReference type="AlphaFoldDB" id="A0A4P9ZIW1"/>
<protein>
    <submittedName>
        <fullName evidence="1">Uncharacterized protein</fullName>
    </submittedName>
</protein>
<gene>
    <name evidence="1" type="ORF">BJ085DRAFT_34761</name>
</gene>
<reference evidence="2" key="1">
    <citation type="journal article" date="2018" name="Nat. Microbiol.">
        <title>Leveraging single-cell genomics to expand the fungal tree of life.</title>
        <authorList>
            <person name="Ahrendt S.R."/>
            <person name="Quandt C.A."/>
            <person name="Ciobanu D."/>
            <person name="Clum A."/>
            <person name="Salamov A."/>
            <person name="Andreopoulos B."/>
            <person name="Cheng J.F."/>
            <person name="Woyke T."/>
            <person name="Pelin A."/>
            <person name="Henrissat B."/>
            <person name="Reynolds N.K."/>
            <person name="Benny G.L."/>
            <person name="Smith M.E."/>
            <person name="James T.Y."/>
            <person name="Grigoriev I.V."/>
        </authorList>
    </citation>
    <scope>NUCLEOTIDE SEQUENCE [LARGE SCALE GENOMIC DNA]</scope>
    <source>
        <strain evidence="2">RSA 468</strain>
    </source>
</reference>
<evidence type="ECO:0000313" key="1">
    <source>
        <dbReference type="EMBL" id="RKP33156.1"/>
    </source>
</evidence>
<dbReference type="GO" id="GO:0005829">
    <property type="term" value="C:cytosol"/>
    <property type="evidence" value="ECO:0007669"/>
    <property type="project" value="TreeGrafter"/>
</dbReference>
<dbReference type="InterPro" id="IPR051954">
    <property type="entry name" value="tRNA_methyltransferase_THADA"/>
</dbReference>
<evidence type="ECO:0000313" key="2">
    <source>
        <dbReference type="Proteomes" id="UP000268162"/>
    </source>
</evidence>
<proteinExistence type="predicted"/>
<dbReference type="GO" id="GO:0030488">
    <property type="term" value="P:tRNA methylation"/>
    <property type="evidence" value="ECO:0007669"/>
    <property type="project" value="TreeGrafter"/>
</dbReference>
<dbReference type="EMBL" id="ML004298">
    <property type="protein sequence ID" value="RKP33156.1"/>
    <property type="molecule type" value="Genomic_DNA"/>
</dbReference>